<gene>
    <name evidence="1" type="ORF">ACFFN1_07135</name>
</gene>
<organism evidence="1 2">
    <name type="scientific">Brevibacterium otitidis</name>
    <dbReference type="NCBI Taxonomy" id="53364"/>
    <lineage>
        <taxon>Bacteria</taxon>
        <taxon>Bacillati</taxon>
        <taxon>Actinomycetota</taxon>
        <taxon>Actinomycetes</taxon>
        <taxon>Micrococcales</taxon>
        <taxon>Brevibacteriaceae</taxon>
        <taxon>Brevibacterium</taxon>
    </lineage>
</organism>
<keyword evidence="2" id="KW-1185">Reference proteome</keyword>
<name>A0ABV5X2A3_9MICO</name>
<comment type="caution">
    <text evidence="1">The sequence shown here is derived from an EMBL/GenBank/DDBJ whole genome shotgun (WGS) entry which is preliminary data.</text>
</comment>
<proteinExistence type="predicted"/>
<evidence type="ECO:0000313" key="2">
    <source>
        <dbReference type="Proteomes" id="UP001589707"/>
    </source>
</evidence>
<protein>
    <recommendedName>
        <fullName evidence="3">IrrE N-terminal-like domain-containing protein</fullName>
    </recommendedName>
</protein>
<dbReference type="RefSeq" id="WP_376839942.1">
    <property type="nucleotide sequence ID" value="NZ_JBHMAU010000046.1"/>
</dbReference>
<reference evidence="1 2" key="1">
    <citation type="submission" date="2024-09" db="EMBL/GenBank/DDBJ databases">
        <authorList>
            <person name="Sun Q."/>
            <person name="Mori K."/>
        </authorList>
    </citation>
    <scope>NUCLEOTIDE SEQUENCE [LARGE SCALE GENOMIC DNA]</scope>
    <source>
        <strain evidence="1 2">JCM 11683</strain>
    </source>
</reference>
<dbReference type="Proteomes" id="UP001589707">
    <property type="component" value="Unassembled WGS sequence"/>
</dbReference>
<sequence>MESRLLQVERRCTLTHELVHIDFGHEGCQTAKEEERVRKATAERLIRRDDLIHAFRWALSVEEAADELWVTPEVLQDRIRFMHPSERLMVAGAVQAGREHHAD</sequence>
<evidence type="ECO:0000313" key="1">
    <source>
        <dbReference type="EMBL" id="MFB9776176.1"/>
    </source>
</evidence>
<accession>A0ABV5X2A3</accession>
<evidence type="ECO:0008006" key="3">
    <source>
        <dbReference type="Google" id="ProtNLM"/>
    </source>
</evidence>
<dbReference type="EMBL" id="JBHMAU010000046">
    <property type="protein sequence ID" value="MFB9776176.1"/>
    <property type="molecule type" value="Genomic_DNA"/>
</dbReference>